<dbReference type="InterPro" id="IPR020846">
    <property type="entry name" value="MFS_dom"/>
</dbReference>
<feature type="transmembrane region" description="Helical" evidence="4">
    <location>
        <begin position="272"/>
        <end position="291"/>
    </location>
</feature>
<feature type="transmembrane region" description="Helical" evidence="4">
    <location>
        <begin position="105"/>
        <end position="126"/>
    </location>
</feature>
<evidence type="ECO:0000259" key="5">
    <source>
        <dbReference type="PROSITE" id="PS50850"/>
    </source>
</evidence>
<evidence type="ECO:0000256" key="3">
    <source>
        <dbReference type="ARBA" id="ARBA00023136"/>
    </source>
</evidence>
<dbReference type="InterPro" id="IPR036259">
    <property type="entry name" value="MFS_trans_sf"/>
</dbReference>
<dbReference type="GO" id="GO:0022857">
    <property type="term" value="F:transmembrane transporter activity"/>
    <property type="evidence" value="ECO:0007669"/>
    <property type="project" value="InterPro"/>
</dbReference>
<evidence type="ECO:0000256" key="4">
    <source>
        <dbReference type="SAM" id="Phobius"/>
    </source>
</evidence>
<gene>
    <name evidence="6" type="ORF">C7450_11775</name>
</gene>
<dbReference type="PANTHER" id="PTHR23521">
    <property type="entry name" value="TRANSPORTER MFS SUPERFAMILY"/>
    <property type="match status" value="1"/>
</dbReference>
<feature type="transmembrane region" description="Helical" evidence="4">
    <location>
        <begin position="12"/>
        <end position="38"/>
    </location>
</feature>
<dbReference type="PANTHER" id="PTHR23521:SF3">
    <property type="entry name" value="MFS TRANSPORTER"/>
    <property type="match status" value="1"/>
</dbReference>
<sequence length="415" mass="43582">MSTAFDPVPASLASVAPVLVAVFILVVGNGLATTLVPLRGVMENFSPAEIGAIGSAYFVGMLGGTWLAPGIVRRAGHIRAFAALAAIAASAVLGFAIIVEPAMWMALRCIIGFCFGGLYAIVEGWVNAKATDRNRGSMLGLYNVMNFGGSATGQQFLNIAPAQSFTLFSVSAMSIVLALVPMALTRAEPPPLPVKARLDILGLARRSPIAVMGVICVGLANGSLWSLVPAVIERTGLGTTVLATFMTILILGSAASPVPLGRLSDRMDRRWMIAVICACAVAVEIALVFVSLNPSVWMLYGLALGMGFFVPVIYPLIAAHANDRNIEGGAMHMSSTLLFLYCLGAIVGPTLASFLMARFGDGALFMHNAVVHFVLGLYVLWRISRKAPPRLDAEVQPLGQPLGEVEPQTTALASS</sequence>
<reference evidence="6 7" key="1">
    <citation type="submission" date="2018-05" db="EMBL/GenBank/DDBJ databases">
        <title>Genomic Encyclopedia of Type Strains, Phase IV (KMG-IV): sequencing the most valuable type-strain genomes for metagenomic binning, comparative biology and taxonomic classification.</title>
        <authorList>
            <person name="Goeker M."/>
        </authorList>
    </citation>
    <scope>NUCLEOTIDE SEQUENCE [LARGE SCALE GENOMIC DNA]</scope>
    <source>
        <strain evidence="6 7">DSM 6462</strain>
    </source>
</reference>
<dbReference type="CDD" id="cd17477">
    <property type="entry name" value="MFS_YcaD_like"/>
    <property type="match status" value="1"/>
</dbReference>
<proteinExistence type="predicted"/>
<keyword evidence="3 4" id="KW-0472">Membrane</keyword>
<evidence type="ECO:0000313" key="6">
    <source>
        <dbReference type="EMBL" id="PXW52211.1"/>
    </source>
</evidence>
<dbReference type="SUPFAM" id="SSF103473">
    <property type="entry name" value="MFS general substrate transporter"/>
    <property type="match status" value="1"/>
</dbReference>
<dbReference type="Pfam" id="PF07690">
    <property type="entry name" value="MFS_1"/>
    <property type="match status" value="1"/>
</dbReference>
<dbReference type="Proteomes" id="UP000248021">
    <property type="component" value="Unassembled WGS sequence"/>
</dbReference>
<dbReference type="InterPro" id="IPR047200">
    <property type="entry name" value="MFS_YcaD-like"/>
</dbReference>
<feature type="transmembrane region" description="Helical" evidence="4">
    <location>
        <begin position="240"/>
        <end position="260"/>
    </location>
</feature>
<keyword evidence="7" id="KW-1185">Reference proteome</keyword>
<feature type="transmembrane region" description="Helical" evidence="4">
    <location>
        <begin position="80"/>
        <end position="99"/>
    </location>
</feature>
<feature type="transmembrane region" description="Helical" evidence="4">
    <location>
        <begin position="208"/>
        <end position="228"/>
    </location>
</feature>
<dbReference type="AlphaFoldDB" id="A0A2V3TVH5"/>
<dbReference type="RefSeq" id="WP_110378109.1">
    <property type="nucleotide sequence ID" value="NZ_JAHBRY010000001.1"/>
</dbReference>
<feature type="transmembrane region" description="Helical" evidence="4">
    <location>
        <begin position="363"/>
        <end position="381"/>
    </location>
</feature>
<dbReference type="EMBL" id="QJJK01000017">
    <property type="protein sequence ID" value="PXW52211.1"/>
    <property type="molecule type" value="Genomic_DNA"/>
</dbReference>
<protein>
    <submittedName>
        <fullName evidence="6">Sugar phosphate permease</fullName>
    </submittedName>
</protein>
<evidence type="ECO:0000256" key="1">
    <source>
        <dbReference type="ARBA" id="ARBA00022692"/>
    </source>
</evidence>
<evidence type="ECO:0000256" key="2">
    <source>
        <dbReference type="ARBA" id="ARBA00022989"/>
    </source>
</evidence>
<feature type="domain" description="Major facilitator superfamily (MFS) profile" evidence="5">
    <location>
        <begin position="206"/>
        <end position="415"/>
    </location>
</feature>
<keyword evidence="2 4" id="KW-1133">Transmembrane helix</keyword>
<dbReference type="OrthoDB" id="9810614at2"/>
<dbReference type="PROSITE" id="PS50850">
    <property type="entry name" value="MFS"/>
    <property type="match status" value="1"/>
</dbReference>
<keyword evidence="1 4" id="KW-0812">Transmembrane</keyword>
<accession>A0A2V3TVH5</accession>
<name>A0A2V3TVH5_9HYPH</name>
<dbReference type="InterPro" id="IPR011701">
    <property type="entry name" value="MFS"/>
</dbReference>
<comment type="caution">
    <text evidence="6">The sequence shown here is derived from an EMBL/GenBank/DDBJ whole genome shotgun (WGS) entry which is preliminary data.</text>
</comment>
<evidence type="ECO:0000313" key="7">
    <source>
        <dbReference type="Proteomes" id="UP000248021"/>
    </source>
</evidence>
<feature type="transmembrane region" description="Helical" evidence="4">
    <location>
        <begin position="50"/>
        <end position="68"/>
    </location>
</feature>
<organism evidence="6 7">
    <name type="scientific">Chelatococcus asaccharovorans</name>
    <dbReference type="NCBI Taxonomy" id="28210"/>
    <lineage>
        <taxon>Bacteria</taxon>
        <taxon>Pseudomonadati</taxon>
        <taxon>Pseudomonadota</taxon>
        <taxon>Alphaproteobacteria</taxon>
        <taxon>Hyphomicrobiales</taxon>
        <taxon>Chelatococcaceae</taxon>
        <taxon>Chelatococcus</taxon>
    </lineage>
</organism>
<dbReference type="GO" id="GO:0005886">
    <property type="term" value="C:plasma membrane"/>
    <property type="evidence" value="ECO:0007669"/>
    <property type="project" value="TreeGrafter"/>
</dbReference>
<dbReference type="Gene3D" id="1.20.1250.20">
    <property type="entry name" value="MFS general substrate transporter like domains"/>
    <property type="match status" value="2"/>
</dbReference>
<feature type="transmembrane region" description="Helical" evidence="4">
    <location>
        <begin position="297"/>
        <end position="317"/>
    </location>
</feature>
<feature type="transmembrane region" description="Helical" evidence="4">
    <location>
        <begin position="338"/>
        <end position="357"/>
    </location>
</feature>